<evidence type="ECO:0000313" key="10">
    <source>
        <dbReference type="Proteomes" id="UP000617145"/>
    </source>
</evidence>
<feature type="transmembrane region" description="Helical" evidence="8">
    <location>
        <begin position="163"/>
        <end position="181"/>
    </location>
</feature>
<evidence type="ECO:0000256" key="3">
    <source>
        <dbReference type="ARBA" id="ARBA00022448"/>
    </source>
</evidence>
<dbReference type="PANTHER" id="PTHR43298:SF2">
    <property type="entry name" value="FMN_FAD EXPORTER YEEO-RELATED"/>
    <property type="match status" value="1"/>
</dbReference>
<dbReference type="InterPro" id="IPR050222">
    <property type="entry name" value="MATE_MdtK"/>
</dbReference>
<feature type="transmembrane region" description="Helical" evidence="8">
    <location>
        <begin position="298"/>
        <end position="321"/>
    </location>
</feature>
<feature type="transmembrane region" description="Helical" evidence="8">
    <location>
        <begin position="218"/>
        <end position="236"/>
    </location>
</feature>
<organism evidence="9 10">
    <name type="scientific">Salipiger pallidus</name>
    <dbReference type="NCBI Taxonomy" id="1775170"/>
    <lineage>
        <taxon>Bacteria</taxon>
        <taxon>Pseudomonadati</taxon>
        <taxon>Pseudomonadota</taxon>
        <taxon>Alphaproteobacteria</taxon>
        <taxon>Rhodobacterales</taxon>
        <taxon>Roseobacteraceae</taxon>
        <taxon>Salipiger</taxon>
    </lineage>
</organism>
<comment type="similarity">
    <text evidence="2">Belongs to the multi antimicrobial extrusion (MATE) (TC 2.A.66.1) family.</text>
</comment>
<evidence type="ECO:0000256" key="8">
    <source>
        <dbReference type="SAM" id="Phobius"/>
    </source>
</evidence>
<dbReference type="AlphaFoldDB" id="A0A8J2ZLD3"/>
<dbReference type="GO" id="GO:0005886">
    <property type="term" value="C:plasma membrane"/>
    <property type="evidence" value="ECO:0007669"/>
    <property type="project" value="TreeGrafter"/>
</dbReference>
<dbReference type="InterPro" id="IPR002528">
    <property type="entry name" value="MATE_fam"/>
</dbReference>
<keyword evidence="3" id="KW-0813">Transport</keyword>
<feature type="transmembrane region" description="Helical" evidence="8">
    <location>
        <begin position="72"/>
        <end position="92"/>
    </location>
</feature>
<protein>
    <submittedName>
        <fullName evidence="9">MATE family efflux transporter</fullName>
    </submittedName>
</protein>
<comment type="subcellular location">
    <subcellularLocation>
        <location evidence="1">Membrane</location>
        <topology evidence="1">Multi-pass membrane protein</topology>
    </subcellularLocation>
</comment>
<feature type="transmembrane region" description="Helical" evidence="8">
    <location>
        <begin position="412"/>
        <end position="431"/>
    </location>
</feature>
<dbReference type="GO" id="GO:0015297">
    <property type="term" value="F:antiporter activity"/>
    <property type="evidence" value="ECO:0007669"/>
    <property type="project" value="InterPro"/>
</dbReference>
<feature type="transmembrane region" description="Helical" evidence="8">
    <location>
        <begin position="45"/>
        <end position="66"/>
    </location>
</feature>
<accession>A0A8J2ZLD3</accession>
<evidence type="ECO:0000256" key="7">
    <source>
        <dbReference type="SAM" id="MobiDB-lite"/>
    </source>
</evidence>
<evidence type="ECO:0000256" key="2">
    <source>
        <dbReference type="ARBA" id="ARBA00010199"/>
    </source>
</evidence>
<feature type="compositionally biased region" description="Polar residues" evidence="7">
    <location>
        <begin position="1"/>
        <end position="14"/>
    </location>
</feature>
<feature type="transmembrane region" description="Helical" evidence="8">
    <location>
        <begin position="193"/>
        <end position="212"/>
    </location>
</feature>
<dbReference type="CDD" id="cd13136">
    <property type="entry name" value="MATE_DinF_like"/>
    <property type="match status" value="1"/>
</dbReference>
<dbReference type="InterPro" id="IPR044644">
    <property type="entry name" value="DinF-like"/>
</dbReference>
<evidence type="ECO:0000256" key="5">
    <source>
        <dbReference type="ARBA" id="ARBA00022989"/>
    </source>
</evidence>
<feature type="transmembrane region" description="Helical" evidence="8">
    <location>
        <begin position="267"/>
        <end position="286"/>
    </location>
</feature>
<keyword evidence="10" id="KW-1185">Reference proteome</keyword>
<gene>
    <name evidence="9" type="ORF">GCM10011415_27440</name>
</gene>
<evidence type="ECO:0000256" key="6">
    <source>
        <dbReference type="ARBA" id="ARBA00023136"/>
    </source>
</evidence>
<dbReference type="PANTHER" id="PTHR43298">
    <property type="entry name" value="MULTIDRUG RESISTANCE PROTEIN NORM-RELATED"/>
    <property type="match status" value="1"/>
</dbReference>
<dbReference type="Pfam" id="PF01554">
    <property type="entry name" value="MatE"/>
    <property type="match status" value="2"/>
</dbReference>
<dbReference type="GO" id="GO:0042910">
    <property type="term" value="F:xenobiotic transmembrane transporter activity"/>
    <property type="evidence" value="ECO:0007669"/>
    <property type="project" value="InterPro"/>
</dbReference>
<evidence type="ECO:0000313" key="9">
    <source>
        <dbReference type="EMBL" id="GGG77088.1"/>
    </source>
</evidence>
<feature type="transmembrane region" description="Helical" evidence="8">
    <location>
        <begin position="119"/>
        <end position="143"/>
    </location>
</feature>
<dbReference type="EMBL" id="BMJV01000005">
    <property type="protein sequence ID" value="GGG77088.1"/>
    <property type="molecule type" value="Genomic_DNA"/>
</dbReference>
<sequence length="464" mass="49499">MTTDPMPQDASENAQGDDLKAGPMATMADPDAVTHRRVLRIAIPILLSNVTVPILGAVDTGVVGQIPAAEPIAAVGIGSIVLTAIYWIFGFLRMGTVGLTAQAAGSGDRAEVSALLTRALMVGLGGGLVMIVAQWLIFAAAMAVSPASPEVEALARDYMAIRIWSAPGAIAIFGMTGWLIAQERTRAVLVLQLWMNAINVVLDVVFVLGMGWGVSGVALATFIAEWSGFAMGLWLCRETLRDAAARNWARVFDRVRLKRMALLNSDILIRSLLLESVLVSFLLVGGRFGDVTLAANQVLMQFLMIAAYALDGFAFSAEAMVGRAYGAGRVDSLRRSALLTSYWAVGISVLLSLAVAVAGPQIIALMATDEGVRTEAARYLPWMIAVPIAQVPAMMFDGIFIGATRSRDMRNMMILSAGLYFACLLVLLGPLENHGLWIAMLLSFLARGGTLALRYPALERSAAR</sequence>
<evidence type="ECO:0000256" key="1">
    <source>
        <dbReference type="ARBA" id="ARBA00004141"/>
    </source>
</evidence>
<evidence type="ECO:0000256" key="4">
    <source>
        <dbReference type="ARBA" id="ARBA00022692"/>
    </source>
</evidence>
<reference evidence="9" key="2">
    <citation type="submission" date="2020-09" db="EMBL/GenBank/DDBJ databases">
        <authorList>
            <person name="Sun Q."/>
            <person name="Zhou Y."/>
        </authorList>
    </citation>
    <scope>NUCLEOTIDE SEQUENCE</scope>
    <source>
        <strain evidence="9">CGMCC 1.15762</strain>
    </source>
</reference>
<keyword evidence="5 8" id="KW-1133">Transmembrane helix</keyword>
<dbReference type="NCBIfam" id="TIGR00797">
    <property type="entry name" value="matE"/>
    <property type="match status" value="1"/>
</dbReference>
<keyword evidence="6 8" id="KW-0472">Membrane</keyword>
<name>A0A8J2ZLD3_9RHOB</name>
<keyword evidence="4 8" id="KW-0812">Transmembrane</keyword>
<feature type="transmembrane region" description="Helical" evidence="8">
    <location>
        <begin position="342"/>
        <end position="367"/>
    </location>
</feature>
<proteinExistence type="inferred from homology"/>
<feature type="transmembrane region" description="Helical" evidence="8">
    <location>
        <begin position="379"/>
        <end position="400"/>
    </location>
</feature>
<feature type="region of interest" description="Disordered" evidence="7">
    <location>
        <begin position="1"/>
        <end position="26"/>
    </location>
</feature>
<dbReference type="Proteomes" id="UP000617145">
    <property type="component" value="Unassembled WGS sequence"/>
</dbReference>
<reference evidence="9" key="1">
    <citation type="journal article" date="2014" name="Int. J. Syst. Evol. Microbiol.">
        <title>Complete genome sequence of Corynebacterium casei LMG S-19264T (=DSM 44701T), isolated from a smear-ripened cheese.</title>
        <authorList>
            <consortium name="US DOE Joint Genome Institute (JGI-PGF)"/>
            <person name="Walter F."/>
            <person name="Albersmeier A."/>
            <person name="Kalinowski J."/>
            <person name="Ruckert C."/>
        </authorList>
    </citation>
    <scope>NUCLEOTIDE SEQUENCE</scope>
    <source>
        <strain evidence="9">CGMCC 1.15762</strain>
    </source>
</reference>
<comment type="caution">
    <text evidence="9">The sequence shown here is derived from an EMBL/GenBank/DDBJ whole genome shotgun (WGS) entry which is preliminary data.</text>
</comment>
<feature type="transmembrane region" description="Helical" evidence="8">
    <location>
        <begin position="437"/>
        <end position="455"/>
    </location>
</feature>